<feature type="domain" description="Riboflavin kinase" evidence="8">
    <location>
        <begin position="63"/>
        <end position="181"/>
    </location>
</feature>
<keyword evidence="5" id="KW-0808">Transferase</keyword>
<comment type="caution">
    <text evidence="9">The sequence shown here is derived from an EMBL/GenBank/DDBJ whole genome shotgun (WGS) entry which is preliminary data.</text>
</comment>
<dbReference type="Proteomes" id="UP001208570">
    <property type="component" value="Unassembled WGS sequence"/>
</dbReference>
<evidence type="ECO:0000256" key="4">
    <source>
        <dbReference type="ARBA" id="ARBA00022643"/>
    </source>
</evidence>
<evidence type="ECO:0000256" key="5">
    <source>
        <dbReference type="ARBA" id="ARBA00022679"/>
    </source>
</evidence>
<dbReference type="GO" id="GO:0009231">
    <property type="term" value="P:riboflavin biosynthetic process"/>
    <property type="evidence" value="ECO:0007669"/>
    <property type="project" value="InterPro"/>
</dbReference>
<dbReference type="Pfam" id="PF01687">
    <property type="entry name" value="Flavokinase"/>
    <property type="match status" value="2"/>
</dbReference>
<evidence type="ECO:0000256" key="2">
    <source>
        <dbReference type="ARBA" id="ARBA00012105"/>
    </source>
</evidence>
<evidence type="ECO:0000313" key="9">
    <source>
        <dbReference type="EMBL" id="KAK2153039.1"/>
    </source>
</evidence>
<dbReference type="SMART" id="SM00904">
    <property type="entry name" value="Flavokinase"/>
    <property type="match status" value="1"/>
</dbReference>
<keyword evidence="4" id="KW-0288">FMN</keyword>
<dbReference type="AlphaFoldDB" id="A0AAD9N3L4"/>
<dbReference type="GO" id="GO:0008531">
    <property type="term" value="F:riboflavin kinase activity"/>
    <property type="evidence" value="ECO:0007669"/>
    <property type="project" value="UniProtKB-EC"/>
</dbReference>
<keyword evidence="10" id="KW-1185">Reference proteome</keyword>
<dbReference type="GO" id="GO:0005524">
    <property type="term" value="F:ATP binding"/>
    <property type="evidence" value="ECO:0007669"/>
    <property type="project" value="UniProtKB-KW"/>
</dbReference>
<gene>
    <name evidence="9" type="ORF">LSH36_310g03029</name>
</gene>
<evidence type="ECO:0000256" key="1">
    <source>
        <dbReference type="ARBA" id="ARBA00005201"/>
    </source>
</evidence>
<evidence type="ECO:0000256" key="7">
    <source>
        <dbReference type="ARBA" id="ARBA00022840"/>
    </source>
</evidence>
<evidence type="ECO:0000259" key="8">
    <source>
        <dbReference type="SMART" id="SM00904"/>
    </source>
</evidence>
<protein>
    <recommendedName>
        <fullName evidence="2">riboflavin kinase</fullName>
        <ecNumber evidence="2">2.7.1.26</ecNumber>
    </recommendedName>
</protein>
<evidence type="ECO:0000313" key="10">
    <source>
        <dbReference type="Proteomes" id="UP001208570"/>
    </source>
</evidence>
<evidence type="ECO:0000256" key="3">
    <source>
        <dbReference type="ARBA" id="ARBA00022630"/>
    </source>
</evidence>
<dbReference type="SUPFAM" id="SSF82114">
    <property type="entry name" value="Riboflavin kinase-like"/>
    <property type="match status" value="2"/>
</dbReference>
<keyword evidence="3" id="KW-0285">Flavoprotein</keyword>
<keyword evidence="6" id="KW-0547">Nucleotide-binding</keyword>
<dbReference type="GO" id="GO:0005739">
    <property type="term" value="C:mitochondrion"/>
    <property type="evidence" value="ECO:0007669"/>
    <property type="project" value="TreeGrafter"/>
</dbReference>
<keyword evidence="7" id="KW-0067">ATP-binding</keyword>
<organism evidence="9 10">
    <name type="scientific">Paralvinella palmiformis</name>
    <dbReference type="NCBI Taxonomy" id="53620"/>
    <lineage>
        <taxon>Eukaryota</taxon>
        <taxon>Metazoa</taxon>
        <taxon>Spiralia</taxon>
        <taxon>Lophotrochozoa</taxon>
        <taxon>Annelida</taxon>
        <taxon>Polychaeta</taxon>
        <taxon>Sedentaria</taxon>
        <taxon>Canalipalpata</taxon>
        <taxon>Terebellida</taxon>
        <taxon>Terebelliformia</taxon>
        <taxon>Alvinellidae</taxon>
        <taxon>Paralvinella</taxon>
    </lineage>
</organism>
<dbReference type="InterPro" id="IPR023465">
    <property type="entry name" value="Riboflavin_kinase_dom_sf"/>
</dbReference>
<sequence>MIRRMSSITASRIFPYFTQGEVVKGFGRGSKELGIPTVHHKRLAAIVSAQRSQFCYCSTMPESIKLPLVVEGPIVRGHRRGSSELNFPTANYPDSVVESLPKEFECGIYFGWASVDDGPVYKMVASETHIIHTFSNDFYGANLKVCVAGYLRPEKNFSSVGKYELISSIKEDIRQAQELLDKPQYKVYKGDYFIKSNNHRL</sequence>
<comment type="pathway">
    <text evidence="1">Cofactor biosynthesis; FMN biosynthesis; FMN from riboflavin (ATP route): step 1/1.</text>
</comment>
<dbReference type="GO" id="GO:0009398">
    <property type="term" value="P:FMN biosynthetic process"/>
    <property type="evidence" value="ECO:0007669"/>
    <property type="project" value="TreeGrafter"/>
</dbReference>
<dbReference type="Gene3D" id="2.40.30.30">
    <property type="entry name" value="Riboflavin kinase-like"/>
    <property type="match status" value="2"/>
</dbReference>
<evidence type="ECO:0000256" key="6">
    <source>
        <dbReference type="ARBA" id="ARBA00022741"/>
    </source>
</evidence>
<dbReference type="EMBL" id="JAODUP010000310">
    <property type="protein sequence ID" value="KAK2153039.1"/>
    <property type="molecule type" value="Genomic_DNA"/>
</dbReference>
<name>A0AAD9N3L4_9ANNE</name>
<dbReference type="EC" id="2.7.1.26" evidence="2"/>
<dbReference type="InterPro" id="IPR015865">
    <property type="entry name" value="Riboflavin_kinase_bac/euk"/>
</dbReference>
<dbReference type="PANTHER" id="PTHR22749">
    <property type="entry name" value="RIBOFLAVIN KINASE/FMN ADENYLYLTRANSFERASE"/>
    <property type="match status" value="1"/>
</dbReference>
<reference evidence="9" key="1">
    <citation type="journal article" date="2023" name="Mol. Biol. Evol.">
        <title>Third-Generation Sequencing Reveals the Adaptive Role of the Epigenome in Three Deep-Sea Polychaetes.</title>
        <authorList>
            <person name="Perez M."/>
            <person name="Aroh O."/>
            <person name="Sun Y."/>
            <person name="Lan Y."/>
            <person name="Juniper S.K."/>
            <person name="Young C.R."/>
            <person name="Angers B."/>
            <person name="Qian P.Y."/>
        </authorList>
    </citation>
    <scope>NUCLEOTIDE SEQUENCE</scope>
    <source>
        <strain evidence="9">P08H-3</strain>
    </source>
</reference>
<dbReference type="InterPro" id="IPR023468">
    <property type="entry name" value="Riboflavin_kinase"/>
</dbReference>
<accession>A0AAD9N3L4</accession>
<proteinExistence type="predicted"/>
<dbReference type="PANTHER" id="PTHR22749:SF6">
    <property type="entry name" value="RIBOFLAVIN KINASE"/>
    <property type="match status" value="1"/>
</dbReference>